<comment type="caution">
    <text evidence="2">The sequence shown here is derived from an EMBL/GenBank/DDBJ whole genome shotgun (WGS) entry which is preliminary data.</text>
</comment>
<feature type="compositionally biased region" description="Acidic residues" evidence="1">
    <location>
        <begin position="353"/>
        <end position="388"/>
    </location>
</feature>
<keyword evidence="3" id="KW-1185">Reference proteome</keyword>
<name>A0AAN7SK20_9COLE</name>
<gene>
    <name evidence="2" type="ORF">RN001_015742</name>
</gene>
<dbReference type="Proteomes" id="UP001353858">
    <property type="component" value="Unassembled WGS sequence"/>
</dbReference>
<dbReference type="EMBL" id="JARPUR010000008">
    <property type="protein sequence ID" value="KAK4871618.1"/>
    <property type="molecule type" value="Genomic_DNA"/>
</dbReference>
<accession>A0AAN7SK20</accession>
<protein>
    <submittedName>
        <fullName evidence="2">Uncharacterized protein</fullName>
    </submittedName>
</protein>
<proteinExistence type="predicted"/>
<organism evidence="2 3">
    <name type="scientific">Aquatica leii</name>
    <dbReference type="NCBI Taxonomy" id="1421715"/>
    <lineage>
        <taxon>Eukaryota</taxon>
        <taxon>Metazoa</taxon>
        <taxon>Ecdysozoa</taxon>
        <taxon>Arthropoda</taxon>
        <taxon>Hexapoda</taxon>
        <taxon>Insecta</taxon>
        <taxon>Pterygota</taxon>
        <taxon>Neoptera</taxon>
        <taxon>Endopterygota</taxon>
        <taxon>Coleoptera</taxon>
        <taxon>Polyphaga</taxon>
        <taxon>Elateriformia</taxon>
        <taxon>Elateroidea</taxon>
        <taxon>Lampyridae</taxon>
        <taxon>Luciolinae</taxon>
        <taxon>Aquatica</taxon>
    </lineage>
</organism>
<evidence type="ECO:0000256" key="1">
    <source>
        <dbReference type="SAM" id="MobiDB-lite"/>
    </source>
</evidence>
<dbReference type="AlphaFoldDB" id="A0AAN7SK20"/>
<reference evidence="3" key="1">
    <citation type="submission" date="2023-01" db="EMBL/GenBank/DDBJ databases">
        <title>Key to firefly adult light organ development and bioluminescence: homeobox transcription factors regulate luciferase expression and transportation to peroxisome.</title>
        <authorList>
            <person name="Fu X."/>
        </authorList>
    </citation>
    <scope>NUCLEOTIDE SEQUENCE [LARGE SCALE GENOMIC DNA]</scope>
</reference>
<evidence type="ECO:0000313" key="2">
    <source>
        <dbReference type="EMBL" id="KAK4871618.1"/>
    </source>
</evidence>
<sequence length="420" mass="49804">MDLTLIPSEDNPFAHEVLRCTTCNRVVRIIPAVSTRVLYLRVYCLPALFESILRYHNYFICYLCCKTLRKKLFENTVVPIPYHCFVCKNEDLTPVAYLKNVGKTLSGLFDISVYSTKYVCRHCIIVAKNAIYMYKLLSANKLHFLKKMKSKYISASICQPMSLPSIVSKPFGKVSIFEILRNIHLADVEYFMRETEIYIEGRLILFSREEMINLIMELDSLREVFKDLAEMTRYVSFDMHNGSGDHEDLDIESDDDYVTNVVPITQIMKGVHLDDEEHIYIVPNAKENPIDWLLLDSTIENECFLKEEEEQGEQLQEIEECEEENQYEDEQCEEYEGCEDEQCVEEEQCEEDEQCEEEEQCEEDEQYKEEKEDEGEEEVEEEEIEEFYEGPSCSYKPRDRYKRRKQRMYYKRCNRPEDDD</sequence>
<feature type="region of interest" description="Disordered" evidence="1">
    <location>
        <begin position="353"/>
        <end position="397"/>
    </location>
</feature>
<evidence type="ECO:0000313" key="3">
    <source>
        <dbReference type="Proteomes" id="UP001353858"/>
    </source>
</evidence>